<dbReference type="Pfam" id="PF12802">
    <property type="entry name" value="MarR_2"/>
    <property type="match status" value="1"/>
</dbReference>
<dbReference type="PRINTS" id="PR00598">
    <property type="entry name" value="HTHMARR"/>
</dbReference>
<organism evidence="5 6">
    <name type="scientific">Streptomyces subrutilus</name>
    <dbReference type="NCBI Taxonomy" id="36818"/>
    <lineage>
        <taxon>Bacteria</taxon>
        <taxon>Bacillati</taxon>
        <taxon>Actinomycetota</taxon>
        <taxon>Actinomycetes</taxon>
        <taxon>Kitasatosporales</taxon>
        <taxon>Streptomycetaceae</taxon>
        <taxon>Streptomyces</taxon>
    </lineage>
</organism>
<dbReference type="AlphaFoldDB" id="A0A1E5Q0T5"/>
<dbReference type="InterPro" id="IPR000835">
    <property type="entry name" value="HTH_MarR-typ"/>
</dbReference>
<dbReference type="STRING" id="36818.BGK67_02545"/>
<comment type="caution">
    <text evidence="5">The sequence shown here is derived from an EMBL/GenBank/DDBJ whole genome shotgun (WGS) entry which is preliminary data.</text>
</comment>
<dbReference type="PANTHER" id="PTHR33164:SF103">
    <property type="entry name" value="REGULATORY PROTEIN MARR"/>
    <property type="match status" value="1"/>
</dbReference>
<evidence type="ECO:0000256" key="1">
    <source>
        <dbReference type="ARBA" id="ARBA00023015"/>
    </source>
</evidence>
<dbReference type="Proteomes" id="UP000095705">
    <property type="component" value="Unassembled WGS sequence"/>
</dbReference>
<feature type="domain" description="HTH marR-type" evidence="4">
    <location>
        <begin position="1"/>
        <end position="126"/>
    </location>
</feature>
<dbReference type="SMART" id="SM00347">
    <property type="entry name" value="HTH_MARR"/>
    <property type="match status" value="1"/>
</dbReference>
<name>A0A1E5Q0T5_9ACTN</name>
<sequence length="135" mass="14743">MVELLDSVWESARRSTGTTAISTAQLRLMHLVDRQPGIRMRTLSQLLGAAAPSVTRLCDRLETAGYLARHPSPHSGRELTLRLTAAGAARLAQIRVHRSRRLSRVLDTMSAEQRTALTTALTALCRGITDTADTP</sequence>
<evidence type="ECO:0000256" key="3">
    <source>
        <dbReference type="ARBA" id="ARBA00023163"/>
    </source>
</evidence>
<dbReference type="OrthoDB" id="3830756at2"/>
<keyword evidence="3" id="KW-0804">Transcription</keyword>
<dbReference type="InterPro" id="IPR036388">
    <property type="entry name" value="WH-like_DNA-bd_sf"/>
</dbReference>
<gene>
    <name evidence="5" type="ORF">BGK67_02545</name>
</gene>
<dbReference type="InterPro" id="IPR036390">
    <property type="entry name" value="WH_DNA-bd_sf"/>
</dbReference>
<evidence type="ECO:0000313" key="5">
    <source>
        <dbReference type="EMBL" id="OEJ35419.1"/>
    </source>
</evidence>
<dbReference type="PROSITE" id="PS01117">
    <property type="entry name" value="HTH_MARR_1"/>
    <property type="match status" value="1"/>
</dbReference>
<dbReference type="GO" id="GO:0006950">
    <property type="term" value="P:response to stress"/>
    <property type="evidence" value="ECO:0007669"/>
    <property type="project" value="TreeGrafter"/>
</dbReference>
<dbReference type="Gene3D" id="1.10.10.10">
    <property type="entry name" value="Winged helix-like DNA-binding domain superfamily/Winged helix DNA-binding domain"/>
    <property type="match status" value="1"/>
</dbReference>
<evidence type="ECO:0000313" key="6">
    <source>
        <dbReference type="Proteomes" id="UP000095705"/>
    </source>
</evidence>
<dbReference type="PANTHER" id="PTHR33164">
    <property type="entry name" value="TRANSCRIPTIONAL REGULATOR, MARR FAMILY"/>
    <property type="match status" value="1"/>
</dbReference>
<dbReference type="InterPro" id="IPR039422">
    <property type="entry name" value="MarR/SlyA-like"/>
</dbReference>
<dbReference type="GO" id="GO:0003700">
    <property type="term" value="F:DNA-binding transcription factor activity"/>
    <property type="evidence" value="ECO:0007669"/>
    <property type="project" value="InterPro"/>
</dbReference>
<proteinExistence type="predicted"/>
<reference evidence="5 6" key="1">
    <citation type="submission" date="2016-08" db="EMBL/GenBank/DDBJ databases">
        <title>The complete genome of Streptomyces subrutilus 10-1-1.</title>
        <authorList>
            <person name="Chen X."/>
        </authorList>
    </citation>
    <scope>NUCLEOTIDE SEQUENCE [LARGE SCALE GENOMIC DNA]</scope>
    <source>
        <strain evidence="5 6">10-1-1</strain>
    </source>
</reference>
<evidence type="ECO:0000256" key="2">
    <source>
        <dbReference type="ARBA" id="ARBA00023125"/>
    </source>
</evidence>
<evidence type="ECO:0000259" key="4">
    <source>
        <dbReference type="PROSITE" id="PS50995"/>
    </source>
</evidence>
<accession>A0A1E5Q0T5</accession>
<dbReference type="PROSITE" id="PS50995">
    <property type="entry name" value="HTH_MARR_2"/>
    <property type="match status" value="1"/>
</dbReference>
<keyword evidence="6" id="KW-1185">Reference proteome</keyword>
<dbReference type="SUPFAM" id="SSF46785">
    <property type="entry name" value="Winged helix' DNA-binding domain"/>
    <property type="match status" value="1"/>
</dbReference>
<dbReference type="GO" id="GO:0003677">
    <property type="term" value="F:DNA binding"/>
    <property type="evidence" value="ECO:0007669"/>
    <property type="project" value="UniProtKB-KW"/>
</dbReference>
<keyword evidence="2" id="KW-0238">DNA-binding</keyword>
<keyword evidence="1" id="KW-0805">Transcription regulation</keyword>
<dbReference type="InterPro" id="IPR023187">
    <property type="entry name" value="Tscrpt_reg_MarR-type_CS"/>
</dbReference>
<protein>
    <recommendedName>
        <fullName evidence="4">HTH marR-type domain-containing protein</fullName>
    </recommendedName>
</protein>
<dbReference type="EMBL" id="MEHK01000001">
    <property type="protein sequence ID" value="OEJ35419.1"/>
    <property type="molecule type" value="Genomic_DNA"/>
</dbReference>